<reference evidence="3" key="1">
    <citation type="submission" date="2016-10" db="EMBL/GenBank/DDBJ databases">
        <authorList>
            <person name="Varghese N."/>
            <person name="Submissions S."/>
        </authorList>
    </citation>
    <scope>NUCLEOTIDE SEQUENCE [LARGE SCALE GENOMIC DNA]</scope>
    <source>
        <strain evidence="3">DSM 45789</strain>
    </source>
</reference>
<dbReference type="Proteomes" id="UP000198660">
    <property type="component" value="Unassembled WGS sequence"/>
</dbReference>
<evidence type="ECO:0000313" key="2">
    <source>
        <dbReference type="EMBL" id="SFS33742.1"/>
    </source>
</evidence>
<keyword evidence="1" id="KW-0472">Membrane</keyword>
<evidence type="ECO:0000256" key="1">
    <source>
        <dbReference type="SAM" id="Phobius"/>
    </source>
</evidence>
<dbReference type="EMBL" id="FPAA01000001">
    <property type="protein sequence ID" value="SFS33742.1"/>
    <property type="molecule type" value="Genomic_DNA"/>
</dbReference>
<gene>
    <name evidence="2" type="ORF">SAMN05444972_101281</name>
</gene>
<sequence>MNYMVVGKTFWLGIFNAAFMSVPLWLLFYLSLRWLIS</sequence>
<name>A0A1I6P0M6_9BACL</name>
<accession>A0A1I6P0M6</accession>
<evidence type="ECO:0000313" key="3">
    <source>
        <dbReference type="Proteomes" id="UP000198660"/>
    </source>
</evidence>
<proteinExistence type="predicted"/>
<organism evidence="2 3">
    <name type="scientific">Marininema halotolerans</name>
    <dbReference type="NCBI Taxonomy" id="1155944"/>
    <lineage>
        <taxon>Bacteria</taxon>
        <taxon>Bacillati</taxon>
        <taxon>Bacillota</taxon>
        <taxon>Bacilli</taxon>
        <taxon>Bacillales</taxon>
        <taxon>Thermoactinomycetaceae</taxon>
        <taxon>Marininema</taxon>
    </lineage>
</organism>
<keyword evidence="1" id="KW-1133">Transmembrane helix</keyword>
<keyword evidence="1" id="KW-0812">Transmembrane</keyword>
<keyword evidence="3" id="KW-1185">Reference proteome</keyword>
<feature type="transmembrane region" description="Helical" evidence="1">
    <location>
        <begin position="12"/>
        <end position="32"/>
    </location>
</feature>
<protein>
    <submittedName>
        <fullName evidence="2">Uncharacterized protein</fullName>
    </submittedName>
</protein>
<dbReference type="AlphaFoldDB" id="A0A1I6P0M6"/>